<evidence type="ECO:0000313" key="4">
    <source>
        <dbReference type="EMBL" id="KAL0202869.1"/>
    </source>
</evidence>
<dbReference type="PANTHER" id="PTHR21531">
    <property type="entry name" value="LOW-TEMPERATURE VIABILITY PROTEIN LTV1-RELATED"/>
    <property type="match status" value="1"/>
</dbReference>
<feature type="non-terminal residue" evidence="4">
    <location>
        <position position="1"/>
    </location>
</feature>
<dbReference type="Proteomes" id="UP001529510">
    <property type="component" value="Unassembled WGS sequence"/>
</dbReference>
<feature type="non-terminal residue" evidence="4">
    <location>
        <position position="67"/>
    </location>
</feature>
<dbReference type="InterPro" id="IPR007307">
    <property type="entry name" value="Ltv1"/>
</dbReference>
<protein>
    <recommendedName>
        <fullName evidence="2">Protein LTV1 homolog</fullName>
    </recommendedName>
</protein>
<dbReference type="EMBL" id="JAMKFB020000001">
    <property type="protein sequence ID" value="KAL0202869.1"/>
    <property type="molecule type" value="Genomic_DNA"/>
</dbReference>
<feature type="region of interest" description="Disordered" evidence="3">
    <location>
        <begin position="29"/>
        <end position="67"/>
    </location>
</feature>
<accession>A0ABD0RWJ5</accession>
<reference evidence="4 5" key="1">
    <citation type="submission" date="2024-05" db="EMBL/GenBank/DDBJ databases">
        <title>Genome sequencing and assembly of Indian major carp, Cirrhinus mrigala (Hamilton, 1822).</title>
        <authorList>
            <person name="Mohindra V."/>
            <person name="Chowdhury L.M."/>
            <person name="Lal K."/>
            <person name="Jena J.K."/>
        </authorList>
    </citation>
    <scope>NUCLEOTIDE SEQUENCE [LARGE SCALE GENOMIC DNA]</scope>
    <source>
        <strain evidence="4">CM1030</strain>
        <tissue evidence="4">Blood</tissue>
    </source>
</reference>
<gene>
    <name evidence="4" type="ORF">M9458_000887</name>
</gene>
<comment type="caution">
    <text evidence="4">The sequence shown here is derived from an EMBL/GenBank/DDBJ whole genome shotgun (WGS) entry which is preliminary data.</text>
</comment>
<name>A0ABD0RWJ5_CIRMR</name>
<dbReference type="PANTHER" id="PTHR21531:SF0">
    <property type="entry name" value="PROTEIN LTV1 HOMOLOG"/>
    <property type="match status" value="1"/>
</dbReference>
<organism evidence="4 5">
    <name type="scientific">Cirrhinus mrigala</name>
    <name type="common">Mrigala</name>
    <dbReference type="NCBI Taxonomy" id="683832"/>
    <lineage>
        <taxon>Eukaryota</taxon>
        <taxon>Metazoa</taxon>
        <taxon>Chordata</taxon>
        <taxon>Craniata</taxon>
        <taxon>Vertebrata</taxon>
        <taxon>Euteleostomi</taxon>
        <taxon>Actinopterygii</taxon>
        <taxon>Neopterygii</taxon>
        <taxon>Teleostei</taxon>
        <taxon>Ostariophysi</taxon>
        <taxon>Cypriniformes</taxon>
        <taxon>Cyprinidae</taxon>
        <taxon>Labeoninae</taxon>
        <taxon>Labeonini</taxon>
        <taxon>Cirrhinus</taxon>
    </lineage>
</organism>
<proteinExistence type="inferred from homology"/>
<evidence type="ECO:0000313" key="5">
    <source>
        <dbReference type="Proteomes" id="UP001529510"/>
    </source>
</evidence>
<comment type="similarity">
    <text evidence="1">Belongs to the LTV1 family.</text>
</comment>
<feature type="compositionally biased region" description="Basic and acidic residues" evidence="3">
    <location>
        <begin position="46"/>
        <end position="67"/>
    </location>
</feature>
<evidence type="ECO:0000256" key="2">
    <source>
        <dbReference type="ARBA" id="ARBA00021561"/>
    </source>
</evidence>
<evidence type="ECO:0000256" key="1">
    <source>
        <dbReference type="ARBA" id="ARBA00009078"/>
    </source>
</evidence>
<dbReference type="AlphaFoldDB" id="A0ABD0RWJ5"/>
<evidence type="ECO:0000256" key="3">
    <source>
        <dbReference type="SAM" id="MobiDB-lite"/>
    </source>
</evidence>
<keyword evidence="5" id="KW-1185">Reference proteome</keyword>
<sequence>PKQIRVSNKTGIPLDVLPKRGLTAKQVERMERINDSDLPRVSTHPRSREESAEERKARKQAIKMERK</sequence>
<feature type="compositionally biased region" description="Basic and acidic residues" evidence="3">
    <location>
        <begin position="29"/>
        <end position="38"/>
    </location>
</feature>